<evidence type="ECO:0000259" key="10">
    <source>
        <dbReference type="Pfam" id="PF00724"/>
    </source>
</evidence>
<evidence type="ECO:0000256" key="5">
    <source>
        <dbReference type="ARBA" id="ARBA00022643"/>
    </source>
</evidence>
<evidence type="ECO:0000256" key="9">
    <source>
        <dbReference type="ARBA" id="ARBA00023014"/>
    </source>
</evidence>
<evidence type="ECO:0000256" key="2">
    <source>
        <dbReference type="ARBA" id="ARBA00001966"/>
    </source>
</evidence>
<protein>
    <submittedName>
        <fullName evidence="12">2,4-dienoyl-CoA reductase [NADPH]</fullName>
        <ecNumber evidence="12">1.3.1.34</ecNumber>
    </submittedName>
</protein>
<evidence type="ECO:0000313" key="12">
    <source>
        <dbReference type="EMBL" id="VYS86726.1"/>
    </source>
</evidence>
<dbReference type="PANTHER" id="PTHR42917:SF2">
    <property type="entry name" value="2,4-DIENOYL-COA REDUCTASE [(2E)-ENOYL-COA-PRODUCING]"/>
    <property type="match status" value="1"/>
</dbReference>
<comment type="similarity">
    <text evidence="3">In the N-terminal section; belongs to the NADH:flavin oxidoreductase/NADH oxidase family.</text>
</comment>
<evidence type="ECO:0000256" key="4">
    <source>
        <dbReference type="ARBA" id="ARBA00022630"/>
    </source>
</evidence>
<dbReference type="Pfam" id="PF07992">
    <property type="entry name" value="Pyr_redox_2"/>
    <property type="match status" value="1"/>
</dbReference>
<feature type="domain" description="FAD/NAD(P)-binding" evidence="11">
    <location>
        <begin position="378"/>
        <end position="654"/>
    </location>
</feature>
<dbReference type="GO" id="GO:0010181">
    <property type="term" value="F:FMN binding"/>
    <property type="evidence" value="ECO:0007669"/>
    <property type="project" value="InterPro"/>
</dbReference>
<sequence length="696" mass="76331">MTVRPALSPCMIGTCKINNRFVMTAANLGYCRDGYVTDQVIEFYRERARGKTGLIIAGAAGVDPVGMNTVGMMQICDDSYIYSLKRLTEAVHEAGSRIFLQLMHAGAYARRSEHQGRQAAAPSRYVCRFTKEETHELTEQEIAEIVSCFKEGAVRARKAGFDGIELMGSAGYLISEFLSAATNRRWDRYGGGLAKRTQFLLDIIGEVRKAVGKDCPVIVRLSGSDFVPGGNGLEDFLKIGSIIENQVDGIDVTGGWHESAVPQITYNVPRGAYLYMARAMKERVSVPVIGCNRLDLHKAAEAIQNRDCDMAGMLRGLIADPYLVKKYMEQDESAIRPCLACNQQCLDRIFKGMRLECAVNYLAGREHLHFRPRDAGKEILVIGAGISGLVYAALAAENNRVTVWEKEMDYGGAGRTVGALPYREDVLTYIRYLFCRCVSSGVTFCWGKAGTRENIRKVMDGGRFDRVILAAGGTMVLSGCRRDNALDYVNDRSDDKNSAPGYETESGANIFAPAECIPGMGLLGRNIAVIGSGYKAVQTAQYCASAHKTGEREQDFFRQYAPEDLGQIKDIMKWEPPKVTLLSPGKNAGGGFGASTRWIMLNDIKQKGVRVVSGVKILCIGTDRVTYLEEGQEKTVRADMVIVSEGWHGNMQAASLKDELGERLTVIGDAVRPGRITDAVKDAFAAAMNLEEGNYV</sequence>
<dbReference type="RefSeq" id="WP_002577036.1">
    <property type="nucleotide sequence ID" value="NZ_JAKNEK010000017.1"/>
</dbReference>
<dbReference type="GO" id="GO:0051536">
    <property type="term" value="F:iron-sulfur cluster binding"/>
    <property type="evidence" value="ECO:0007669"/>
    <property type="project" value="UniProtKB-KW"/>
</dbReference>
<evidence type="ECO:0000256" key="8">
    <source>
        <dbReference type="ARBA" id="ARBA00023004"/>
    </source>
</evidence>
<comment type="cofactor">
    <cofactor evidence="1">
        <name>FMN</name>
        <dbReference type="ChEBI" id="CHEBI:58210"/>
    </cofactor>
</comment>
<keyword evidence="7 12" id="KW-0560">Oxidoreductase</keyword>
<evidence type="ECO:0000256" key="7">
    <source>
        <dbReference type="ARBA" id="ARBA00023002"/>
    </source>
</evidence>
<keyword evidence="6" id="KW-0479">Metal-binding</keyword>
<dbReference type="InterPro" id="IPR023753">
    <property type="entry name" value="FAD/NAD-binding_dom"/>
</dbReference>
<evidence type="ECO:0000256" key="3">
    <source>
        <dbReference type="ARBA" id="ARBA00011048"/>
    </source>
</evidence>
<gene>
    <name evidence="12" type="primary">fadH</name>
    <name evidence="12" type="ORF">CBLFYP116_00962</name>
</gene>
<dbReference type="InterPro" id="IPR036188">
    <property type="entry name" value="FAD/NAD-bd_sf"/>
</dbReference>
<dbReference type="CDD" id="cd02803">
    <property type="entry name" value="OYE_like_FMN_family"/>
    <property type="match status" value="1"/>
</dbReference>
<dbReference type="GO" id="GO:0008670">
    <property type="term" value="F:2,4-dienoyl-CoA reductase (NADPH) activity"/>
    <property type="evidence" value="ECO:0007669"/>
    <property type="project" value="UniProtKB-EC"/>
</dbReference>
<dbReference type="AlphaFoldDB" id="A0A6N2S0Y6"/>
<evidence type="ECO:0000256" key="6">
    <source>
        <dbReference type="ARBA" id="ARBA00022723"/>
    </source>
</evidence>
<dbReference type="Pfam" id="PF00724">
    <property type="entry name" value="Oxidored_FMN"/>
    <property type="match status" value="1"/>
</dbReference>
<keyword evidence="5" id="KW-0288">FMN</keyword>
<proteinExistence type="inferred from homology"/>
<accession>A0A6N2S0Y6</accession>
<dbReference type="SUPFAM" id="SSF51395">
    <property type="entry name" value="FMN-linked oxidoreductases"/>
    <property type="match status" value="1"/>
</dbReference>
<dbReference type="Gene3D" id="3.50.50.60">
    <property type="entry name" value="FAD/NAD(P)-binding domain"/>
    <property type="match status" value="1"/>
</dbReference>
<dbReference type="InterPro" id="IPR001155">
    <property type="entry name" value="OxRdtase_FMN_N"/>
</dbReference>
<dbReference type="InterPro" id="IPR051793">
    <property type="entry name" value="NADH:flavin_oxidoreductase"/>
</dbReference>
<evidence type="ECO:0000256" key="1">
    <source>
        <dbReference type="ARBA" id="ARBA00001917"/>
    </source>
</evidence>
<keyword evidence="9" id="KW-0411">Iron-sulfur</keyword>
<dbReference type="InterPro" id="IPR013785">
    <property type="entry name" value="Aldolase_TIM"/>
</dbReference>
<dbReference type="Gene3D" id="3.40.50.720">
    <property type="entry name" value="NAD(P)-binding Rossmann-like Domain"/>
    <property type="match status" value="1"/>
</dbReference>
<keyword evidence="4" id="KW-0285">Flavoprotein</keyword>
<feature type="domain" description="NADH:flavin oxidoreductase/NADH oxidase N-terminal" evidence="10">
    <location>
        <begin position="8"/>
        <end position="329"/>
    </location>
</feature>
<dbReference type="EMBL" id="CACRTF010000006">
    <property type="protein sequence ID" value="VYS86726.1"/>
    <property type="molecule type" value="Genomic_DNA"/>
</dbReference>
<dbReference type="PRINTS" id="PR00368">
    <property type="entry name" value="FADPNR"/>
</dbReference>
<keyword evidence="8" id="KW-0408">Iron</keyword>
<comment type="cofactor">
    <cofactor evidence="2">
        <name>[4Fe-4S] cluster</name>
        <dbReference type="ChEBI" id="CHEBI:49883"/>
    </cofactor>
</comment>
<organism evidence="12">
    <name type="scientific">Enterocloster bolteae</name>
    <dbReference type="NCBI Taxonomy" id="208479"/>
    <lineage>
        <taxon>Bacteria</taxon>
        <taxon>Bacillati</taxon>
        <taxon>Bacillota</taxon>
        <taxon>Clostridia</taxon>
        <taxon>Lachnospirales</taxon>
        <taxon>Lachnospiraceae</taxon>
        <taxon>Enterocloster</taxon>
    </lineage>
</organism>
<dbReference type="Gene3D" id="3.20.20.70">
    <property type="entry name" value="Aldolase class I"/>
    <property type="match status" value="1"/>
</dbReference>
<dbReference type="PANTHER" id="PTHR42917">
    <property type="entry name" value="2,4-DIENOYL-COA REDUCTASE"/>
    <property type="match status" value="1"/>
</dbReference>
<evidence type="ECO:0000259" key="11">
    <source>
        <dbReference type="Pfam" id="PF07992"/>
    </source>
</evidence>
<dbReference type="EC" id="1.3.1.34" evidence="12"/>
<name>A0A6N2S0Y6_9FIRM</name>
<dbReference type="GO" id="GO:0046872">
    <property type="term" value="F:metal ion binding"/>
    <property type="evidence" value="ECO:0007669"/>
    <property type="project" value="UniProtKB-KW"/>
</dbReference>
<reference evidence="12" key="1">
    <citation type="submission" date="2019-11" db="EMBL/GenBank/DDBJ databases">
        <authorList>
            <person name="Feng L."/>
        </authorList>
    </citation>
    <scope>NUCLEOTIDE SEQUENCE</scope>
    <source>
        <strain evidence="12">CbolteaeLFYP116</strain>
    </source>
</reference>
<dbReference type="SUPFAM" id="SSF51905">
    <property type="entry name" value="FAD/NAD(P)-binding domain"/>
    <property type="match status" value="1"/>
</dbReference>